<dbReference type="Proteomes" id="UP000193922">
    <property type="component" value="Unassembled WGS sequence"/>
</dbReference>
<dbReference type="PANTHER" id="PTHR45672:SF3">
    <property type="entry name" value="THIOREDOXIN DOMAIN-CONTAINING PROTEIN 5"/>
    <property type="match status" value="1"/>
</dbReference>
<dbReference type="PROSITE" id="PS51352">
    <property type="entry name" value="THIOREDOXIN_2"/>
    <property type="match status" value="1"/>
</dbReference>
<proteinExistence type="inferred from homology"/>
<dbReference type="GO" id="GO:0003756">
    <property type="term" value="F:protein disulfide isomerase activity"/>
    <property type="evidence" value="ECO:0007669"/>
    <property type="project" value="TreeGrafter"/>
</dbReference>
<dbReference type="RefSeq" id="XP_040747401.1">
    <property type="nucleotide sequence ID" value="XM_040890005.1"/>
</dbReference>
<dbReference type="Pfam" id="PF00085">
    <property type="entry name" value="Thioredoxin"/>
    <property type="match status" value="1"/>
</dbReference>
<evidence type="ECO:0000313" key="5">
    <source>
        <dbReference type="EMBL" id="ORX74190.1"/>
    </source>
</evidence>
<name>A0A1Y1WKT4_9FUNG</name>
<keyword evidence="2 3" id="KW-0732">Signal</keyword>
<dbReference type="Gene3D" id="3.40.30.10">
    <property type="entry name" value="Glutaredoxin"/>
    <property type="match status" value="1"/>
</dbReference>
<evidence type="ECO:0000256" key="2">
    <source>
        <dbReference type="ARBA" id="ARBA00022729"/>
    </source>
</evidence>
<dbReference type="EMBL" id="MCFD01000001">
    <property type="protein sequence ID" value="ORX74190.1"/>
    <property type="molecule type" value="Genomic_DNA"/>
</dbReference>
<protein>
    <submittedName>
        <fullName evidence="5">Thioredoxin-like protein</fullName>
    </submittedName>
</protein>
<dbReference type="GO" id="GO:0005783">
    <property type="term" value="C:endoplasmic reticulum"/>
    <property type="evidence" value="ECO:0007669"/>
    <property type="project" value="TreeGrafter"/>
</dbReference>
<dbReference type="InterPro" id="IPR036249">
    <property type="entry name" value="Thioredoxin-like_sf"/>
</dbReference>
<comment type="caution">
    <text evidence="5">The sequence shown here is derived from an EMBL/GenBank/DDBJ whole genome shotgun (WGS) entry which is preliminary data.</text>
</comment>
<dbReference type="OrthoDB" id="72053at2759"/>
<keyword evidence="6" id="KW-1185">Reference proteome</keyword>
<comment type="similarity">
    <text evidence="1">Belongs to the protein disulfide isomerase family.</text>
</comment>
<gene>
    <name evidence="5" type="ORF">DL89DRAFT_289806</name>
</gene>
<dbReference type="AlphaFoldDB" id="A0A1Y1WKT4"/>
<evidence type="ECO:0000313" key="6">
    <source>
        <dbReference type="Proteomes" id="UP000193922"/>
    </source>
</evidence>
<accession>A0A1Y1WKT4</accession>
<feature type="signal peptide" evidence="3">
    <location>
        <begin position="1"/>
        <end position="16"/>
    </location>
</feature>
<dbReference type="CDD" id="cd02961">
    <property type="entry name" value="PDI_a_family"/>
    <property type="match status" value="1"/>
</dbReference>
<feature type="domain" description="Thioredoxin" evidence="4">
    <location>
        <begin position="1"/>
        <end position="122"/>
    </location>
</feature>
<dbReference type="GeneID" id="63806653"/>
<dbReference type="SUPFAM" id="SSF52833">
    <property type="entry name" value="Thioredoxin-like"/>
    <property type="match status" value="1"/>
</dbReference>
<organism evidence="5 6">
    <name type="scientific">Linderina pennispora</name>
    <dbReference type="NCBI Taxonomy" id="61395"/>
    <lineage>
        <taxon>Eukaryota</taxon>
        <taxon>Fungi</taxon>
        <taxon>Fungi incertae sedis</taxon>
        <taxon>Zoopagomycota</taxon>
        <taxon>Kickxellomycotina</taxon>
        <taxon>Kickxellomycetes</taxon>
        <taxon>Kickxellales</taxon>
        <taxon>Kickxellaceae</taxon>
        <taxon>Linderina</taxon>
    </lineage>
</organism>
<evidence type="ECO:0000256" key="1">
    <source>
        <dbReference type="ARBA" id="ARBA00006347"/>
    </source>
</evidence>
<dbReference type="InterPro" id="IPR013766">
    <property type="entry name" value="Thioredoxin_domain"/>
</dbReference>
<dbReference type="GO" id="GO:0006457">
    <property type="term" value="P:protein folding"/>
    <property type="evidence" value="ECO:0007669"/>
    <property type="project" value="TreeGrafter"/>
</dbReference>
<evidence type="ECO:0000259" key="4">
    <source>
        <dbReference type="PROSITE" id="PS51352"/>
    </source>
</evidence>
<dbReference type="PANTHER" id="PTHR45672">
    <property type="entry name" value="PROTEIN DISULFIDE-ISOMERASE C17H9.14C-RELATED"/>
    <property type="match status" value="1"/>
</dbReference>
<dbReference type="InterPro" id="IPR051063">
    <property type="entry name" value="PDI"/>
</dbReference>
<reference evidence="5 6" key="1">
    <citation type="submission" date="2016-07" db="EMBL/GenBank/DDBJ databases">
        <title>Pervasive Adenine N6-methylation of Active Genes in Fungi.</title>
        <authorList>
            <consortium name="DOE Joint Genome Institute"/>
            <person name="Mondo S.J."/>
            <person name="Dannebaum R.O."/>
            <person name="Kuo R.C."/>
            <person name="Labutti K."/>
            <person name="Haridas S."/>
            <person name="Kuo A."/>
            <person name="Salamov A."/>
            <person name="Ahrendt S.R."/>
            <person name="Lipzen A."/>
            <person name="Sullivan W."/>
            <person name="Andreopoulos W.B."/>
            <person name="Clum A."/>
            <person name="Lindquist E."/>
            <person name="Daum C."/>
            <person name="Ramamoorthy G.K."/>
            <person name="Gryganskyi A."/>
            <person name="Culley D."/>
            <person name="Magnuson J.K."/>
            <person name="James T.Y."/>
            <person name="O'Malley M.A."/>
            <person name="Stajich J.E."/>
            <person name="Spatafora J.W."/>
            <person name="Visel A."/>
            <person name="Grigoriev I.V."/>
        </authorList>
    </citation>
    <scope>NUCLEOTIDE SEQUENCE [LARGE SCALE GENOMIC DNA]</scope>
    <source>
        <strain evidence="5 6">ATCC 12442</strain>
    </source>
</reference>
<evidence type="ECO:0000256" key="3">
    <source>
        <dbReference type="SAM" id="SignalP"/>
    </source>
</evidence>
<sequence length="122" mass="13452">MKFTTIALSLLTAVSGYTILDSATFASETKDGIWLVKYYSPTCPWSRRFAPTWKQVSGDLQDSLGMKDIYFGEVDCKANRALCDKADIDGYPTVVLYRNGVNEGEVPGGQSYESLSSFALKL</sequence>
<feature type="chain" id="PRO_5012937459" evidence="3">
    <location>
        <begin position="17"/>
        <end position="122"/>
    </location>
</feature>
<dbReference type="STRING" id="61395.A0A1Y1WKT4"/>